<proteinExistence type="predicted"/>
<evidence type="ECO:0000313" key="2">
    <source>
        <dbReference type="EMBL" id="SVD42216.1"/>
    </source>
</evidence>
<dbReference type="Gene3D" id="3.10.180.10">
    <property type="entry name" value="2,3-Dihydroxybiphenyl 1,2-Dioxygenase, domain 1"/>
    <property type="match status" value="1"/>
</dbReference>
<accession>A0A382V6L6</accession>
<dbReference type="EMBL" id="UINC01149625">
    <property type="protein sequence ID" value="SVD42216.1"/>
    <property type="molecule type" value="Genomic_DNA"/>
</dbReference>
<dbReference type="SUPFAM" id="SSF54593">
    <property type="entry name" value="Glyoxalase/Bleomycin resistance protein/Dihydroxybiphenyl dioxygenase"/>
    <property type="match status" value="1"/>
</dbReference>
<dbReference type="AlphaFoldDB" id="A0A382V6L6"/>
<name>A0A382V6L6_9ZZZZ</name>
<sequence length="181" mass="21082">MSEAPHWRFSHFGLFVKDLDRMVLFYKQVFSLVETDGGEARGHDIKFLSRDPLEHHQLVLESSRKSDETTVQQISFRFGSLNGLREMKDRLNALPKDFFNESMTPYGVNHGIAWSLYCHDPEGNRIEMFVDSPFYVRQPLVSTLDLSMSDDEILQETRDKFGDDLSFKPLSDWSKELAERL</sequence>
<dbReference type="PROSITE" id="PS51819">
    <property type="entry name" value="VOC"/>
    <property type="match status" value="1"/>
</dbReference>
<dbReference type="Pfam" id="PF00903">
    <property type="entry name" value="Glyoxalase"/>
    <property type="match status" value="1"/>
</dbReference>
<dbReference type="InterPro" id="IPR037523">
    <property type="entry name" value="VOC_core"/>
</dbReference>
<organism evidence="2">
    <name type="scientific">marine metagenome</name>
    <dbReference type="NCBI Taxonomy" id="408172"/>
    <lineage>
        <taxon>unclassified sequences</taxon>
        <taxon>metagenomes</taxon>
        <taxon>ecological metagenomes</taxon>
    </lineage>
</organism>
<feature type="domain" description="VOC" evidence="1">
    <location>
        <begin position="8"/>
        <end position="131"/>
    </location>
</feature>
<protein>
    <recommendedName>
        <fullName evidence="1">VOC domain-containing protein</fullName>
    </recommendedName>
</protein>
<gene>
    <name evidence="2" type="ORF">METZ01_LOCUS395070</name>
</gene>
<dbReference type="InterPro" id="IPR029068">
    <property type="entry name" value="Glyas_Bleomycin-R_OHBP_Dase"/>
</dbReference>
<reference evidence="2" key="1">
    <citation type="submission" date="2018-05" db="EMBL/GenBank/DDBJ databases">
        <authorList>
            <person name="Lanie J.A."/>
            <person name="Ng W.-L."/>
            <person name="Kazmierczak K.M."/>
            <person name="Andrzejewski T.M."/>
            <person name="Davidsen T.M."/>
            <person name="Wayne K.J."/>
            <person name="Tettelin H."/>
            <person name="Glass J.I."/>
            <person name="Rusch D."/>
            <person name="Podicherti R."/>
            <person name="Tsui H.-C.T."/>
            <person name="Winkler M.E."/>
        </authorList>
    </citation>
    <scope>NUCLEOTIDE SEQUENCE</scope>
</reference>
<evidence type="ECO:0000259" key="1">
    <source>
        <dbReference type="PROSITE" id="PS51819"/>
    </source>
</evidence>
<dbReference type="InterPro" id="IPR004360">
    <property type="entry name" value="Glyas_Fos-R_dOase_dom"/>
</dbReference>